<accession>A0A453LUV0</accession>
<sequence>GPRSHVPPLLFLRPRSGRPPSHPTTTFLLCPRPARSILKKQETAARTSRCSTSSEEEARVMERRRAAWAAVLVAVAACAALPAKTTANKIKVNWLPNTNYSGWEQEHGPFYKGDWLGTHARGYFSLYAFELEREPTRRQQIWSPERGRGRRCEAFLSFFLGPNTLISGRLAG</sequence>
<reference evidence="1" key="5">
    <citation type="journal article" date="2021" name="G3 (Bethesda)">
        <title>Aegilops tauschii genome assembly Aet v5.0 features greater sequence contiguity and improved annotation.</title>
        <authorList>
            <person name="Wang L."/>
            <person name="Zhu T."/>
            <person name="Rodriguez J.C."/>
            <person name="Deal K.R."/>
            <person name="Dubcovsky J."/>
            <person name="McGuire P.E."/>
            <person name="Lux T."/>
            <person name="Spannagl M."/>
            <person name="Mayer K.F.X."/>
            <person name="Baldrich P."/>
            <person name="Meyers B.C."/>
            <person name="Huo N."/>
            <person name="Gu Y.Q."/>
            <person name="Zhou H."/>
            <person name="Devos K.M."/>
            <person name="Bennetzen J.L."/>
            <person name="Unver T."/>
            <person name="Budak H."/>
            <person name="Gulick P.J."/>
            <person name="Galiba G."/>
            <person name="Kalapos B."/>
            <person name="Nelson D.R."/>
            <person name="Li P."/>
            <person name="You F.M."/>
            <person name="Luo M.C."/>
            <person name="Dvorak J."/>
        </authorList>
    </citation>
    <scope>NUCLEOTIDE SEQUENCE [LARGE SCALE GENOMIC DNA]</scope>
    <source>
        <strain evidence="1">cv. AL8/78</strain>
    </source>
</reference>
<reference evidence="2" key="2">
    <citation type="journal article" date="2017" name="Nat. Plants">
        <title>The Aegilops tauschii genome reveals multiple impacts of transposons.</title>
        <authorList>
            <person name="Zhao G."/>
            <person name="Zou C."/>
            <person name="Li K."/>
            <person name="Wang K."/>
            <person name="Li T."/>
            <person name="Gao L."/>
            <person name="Zhang X."/>
            <person name="Wang H."/>
            <person name="Yang Z."/>
            <person name="Liu X."/>
            <person name="Jiang W."/>
            <person name="Mao L."/>
            <person name="Kong X."/>
            <person name="Jiao Y."/>
            <person name="Jia J."/>
        </authorList>
    </citation>
    <scope>NUCLEOTIDE SEQUENCE [LARGE SCALE GENOMIC DNA]</scope>
    <source>
        <strain evidence="2">cv. AL8/78</strain>
    </source>
</reference>
<organism evidence="1 2">
    <name type="scientific">Aegilops tauschii subsp. strangulata</name>
    <name type="common">Goatgrass</name>
    <dbReference type="NCBI Taxonomy" id="200361"/>
    <lineage>
        <taxon>Eukaryota</taxon>
        <taxon>Viridiplantae</taxon>
        <taxon>Streptophyta</taxon>
        <taxon>Embryophyta</taxon>
        <taxon>Tracheophyta</taxon>
        <taxon>Spermatophyta</taxon>
        <taxon>Magnoliopsida</taxon>
        <taxon>Liliopsida</taxon>
        <taxon>Poales</taxon>
        <taxon>Poaceae</taxon>
        <taxon>BOP clade</taxon>
        <taxon>Pooideae</taxon>
        <taxon>Triticodae</taxon>
        <taxon>Triticeae</taxon>
        <taxon>Triticinae</taxon>
        <taxon>Aegilops</taxon>
    </lineage>
</organism>
<dbReference type="EnsemblPlants" id="AET5Gv20916200.2">
    <property type="protein sequence ID" value="AET5Gv20916200.2"/>
    <property type="gene ID" value="AET5Gv20916200"/>
</dbReference>
<name>A0A453LUV0_AEGTS</name>
<dbReference type="Gramene" id="AET5Gv20916200.2">
    <property type="protein sequence ID" value="AET5Gv20916200.2"/>
    <property type="gene ID" value="AET5Gv20916200"/>
</dbReference>
<proteinExistence type="predicted"/>
<reference evidence="1" key="3">
    <citation type="journal article" date="2017" name="Nature">
        <title>Genome sequence of the progenitor of the wheat D genome Aegilops tauschii.</title>
        <authorList>
            <person name="Luo M.C."/>
            <person name="Gu Y.Q."/>
            <person name="Puiu D."/>
            <person name="Wang H."/>
            <person name="Twardziok S.O."/>
            <person name="Deal K.R."/>
            <person name="Huo N."/>
            <person name="Zhu T."/>
            <person name="Wang L."/>
            <person name="Wang Y."/>
            <person name="McGuire P.E."/>
            <person name="Liu S."/>
            <person name="Long H."/>
            <person name="Ramasamy R.K."/>
            <person name="Rodriguez J.C."/>
            <person name="Van S.L."/>
            <person name="Yuan L."/>
            <person name="Wang Z."/>
            <person name="Xia Z."/>
            <person name="Xiao L."/>
            <person name="Anderson O.D."/>
            <person name="Ouyang S."/>
            <person name="Liang Y."/>
            <person name="Zimin A.V."/>
            <person name="Pertea G."/>
            <person name="Qi P."/>
            <person name="Bennetzen J.L."/>
            <person name="Dai X."/>
            <person name="Dawson M.W."/>
            <person name="Muller H.G."/>
            <person name="Kugler K."/>
            <person name="Rivarola-Duarte L."/>
            <person name="Spannagl M."/>
            <person name="Mayer K.F.X."/>
            <person name="Lu F.H."/>
            <person name="Bevan M.W."/>
            <person name="Leroy P."/>
            <person name="Li P."/>
            <person name="You F.M."/>
            <person name="Sun Q."/>
            <person name="Liu Z."/>
            <person name="Lyons E."/>
            <person name="Wicker T."/>
            <person name="Salzberg S.L."/>
            <person name="Devos K.M."/>
            <person name="Dvorak J."/>
        </authorList>
    </citation>
    <scope>NUCLEOTIDE SEQUENCE [LARGE SCALE GENOMIC DNA]</scope>
    <source>
        <strain evidence="1">cv. AL8/78</strain>
    </source>
</reference>
<keyword evidence="2" id="KW-1185">Reference proteome</keyword>
<evidence type="ECO:0008006" key="3">
    <source>
        <dbReference type="Google" id="ProtNLM"/>
    </source>
</evidence>
<evidence type="ECO:0000313" key="1">
    <source>
        <dbReference type="EnsemblPlants" id="AET5Gv20916200.2"/>
    </source>
</evidence>
<reference evidence="1" key="4">
    <citation type="submission" date="2019-03" db="UniProtKB">
        <authorList>
            <consortium name="EnsemblPlants"/>
        </authorList>
    </citation>
    <scope>IDENTIFICATION</scope>
</reference>
<evidence type="ECO:0000313" key="2">
    <source>
        <dbReference type="Proteomes" id="UP000015105"/>
    </source>
</evidence>
<protein>
    <recommendedName>
        <fullName evidence="3">Phytocyanin domain-containing protein</fullName>
    </recommendedName>
</protein>
<dbReference type="Proteomes" id="UP000015105">
    <property type="component" value="Chromosome 5D"/>
</dbReference>
<reference evidence="2" key="1">
    <citation type="journal article" date="2014" name="Science">
        <title>Ancient hybridizations among the ancestral genomes of bread wheat.</title>
        <authorList>
            <consortium name="International Wheat Genome Sequencing Consortium,"/>
            <person name="Marcussen T."/>
            <person name="Sandve S.R."/>
            <person name="Heier L."/>
            <person name="Spannagl M."/>
            <person name="Pfeifer M."/>
            <person name="Jakobsen K.S."/>
            <person name="Wulff B.B."/>
            <person name="Steuernagel B."/>
            <person name="Mayer K.F."/>
            <person name="Olsen O.A."/>
        </authorList>
    </citation>
    <scope>NUCLEOTIDE SEQUENCE [LARGE SCALE GENOMIC DNA]</scope>
    <source>
        <strain evidence="2">cv. AL8/78</strain>
    </source>
</reference>
<dbReference type="AlphaFoldDB" id="A0A453LUV0"/>